<reference evidence="4" key="1">
    <citation type="submission" date="2021-06" db="EMBL/GenBank/DDBJ databases">
        <title>44 bacteria genomes isolated from Dapeng, Shenzhen.</title>
        <authorList>
            <person name="Zheng W."/>
            <person name="Yu S."/>
            <person name="Huang Y."/>
        </authorList>
    </citation>
    <scope>NUCLEOTIDE SEQUENCE</scope>
    <source>
        <strain evidence="4">DP5N28-2</strain>
    </source>
</reference>
<name>A0A953L5W8_9BACT</name>
<dbReference type="EMBL" id="JAHVHU010000003">
    <property type="protein sequence ID" value="MBY5957027.1"/>
    <property type="molecule type" value="Genomic_DNA"/>
</dbReference>
<evidence type="ECO:0000313" key="5">
    <source>
        <dbReference type="Proteomes" id="UP000753961"/>
    </source>
</evidence>
<evidence type="ECO:0008006" key="6">
    <source>
        <dbReference type="Google" id="ProtNLM"/>
    </source>
</evidence>
<protein>
    <recommendedName>
        <fullName evidence="6">WD40 repeat domain-containing protein</fullName>
    </recommendedName>
</protein>
<dbReference type="InterPro" id="IPR020472">
    <property type="entry name" value="WD40_PAC1"/>
</dbReference>
<keyword evidence="2" id="KW-0677">Repeat</keyword>
<dbReference type="SMART" id="SM00320">
    <property type="entry name" value="WD40"/>
    <property type="match status" value="6"/>
</dbReference>
<feature type="repeat" description="WD" evidence="3">
    <location>
        <begin position="8"/>
        <end position="42"/>
    </location>
</feature>
<dbReference type="PANTHER" id="PTHR19848">
    <property type="entry name" value="WD40 REPEAT PROTEIN"/>
    <property type="match status" value="1"/>
</dbReference>
<dbReference type="PROSITE" id="PS00678">
    <property type="entry name" value="WD_REPEATS_1"/>
    <property type="match status" value="1"/>
</dbReference>
<dbReference type="InterPro" id="IPR036322">
    <property type="entry name" value="WD40_repeat_dom_sf"/>
</dbReference>
<dbReference type="PANTHER" id="PTHR19848:SF8">
    <property type="entry name" value="F-BOX AND WD REPEAT DOMAIN CONTAINING 7"/>
    <property type="match status" value="1"/>
</dbReference>
<feature type="repeat" description="WD" evidence="3">
    <location>
        <begin position="173"/>
        <end position="212"/>
    </location>
</feature>
<dbReference type="Proteomes" id="UP000753961">
    <property type="component" value="Unassembled WGS sequence"/>
</dbReference>
<dbReference type="Gene3D" id="2.130.10.10">
    <property type="entry name" value="YVTN repeat-like/Quinoprotein amine dehydrogenase"/>
    <property type="match status" value="2"/>
</dbReference>
<dbReference type="InterPro" id="IPR019775">
    <property type="entry name" value="WD40_repeat_CS"/>
</dbReference>
<proteinExistence type="predicted"/>
<keyword evidence="5" id="KW-1185">Reference proteome</keyword>
<dbReference type="AlphaFoldDB" id="A0A953L5W8"/>
<keyword evidence="1 3" id="KW-0853">WD repeat</keyword>
<gene>
    <name evidence="4" type="ORF">KUV50_02695</name>
</gene>
<dbReference type="PROSITE" id="PS50082">
    <property type="entry name" value="WD_REPEATS_2"/>
    <property type="match status" value="4"/>
</dbReference>
<evidence type="ECO:0000313" key="4">
    <source>
        <dbReference type="EMBL" id="MBY5957027.1"/>
    </source>
</evidence>
<dbReference type="RefSeq" id="WP_222578551.1">
    <property type="nucleotide sequence ID" value="NZ_JAHVHU010000003.1"/>
</dbReference>
<sequence length="293" mass="33257">MIDNVKILQGHEGAIYKLIFDEAHRKLYSVGGDGWLVEWDVDHSDDGVLLARVPDQVFALAVTADHFLMGSYQGNFYVLDRQNRSILHEERVHKKGVFSILATGAQFYTFGGDGRIVQWDAKTFEPMNSLTLAPKALRTHALNETGDLLAVGSSDGSIYILSYPELFLQKQLVDAHDPTVFALLWMDGYLISGGRDALIKSWNVEKDYELDQTINAHWYAIYDLKSTDNYMVSSSRDKSIRWWNRHTLEPVTTIKWGDVMEAHVHSVNSLAVDAENEMVFSGSEDRTIRAWKI</sequence>
<dbReference type="InterPro" id="IPR015943">
    <property type="entry name" value="WD40/YVTN_repeat-like_dom_sf"/>
</dbReference>
<comment type="caution">
    <text evidence="4">The sequence shown here is derived from an EMBL/GenBank/DDBJ whole genome shotgun (WGS) entry which is preliminary data.</text>
</comment>
<dbReference type="PRINTS" id="PR00320">
    <property type="entry name" value="GPROTEINBRPT"/>
</dbReference>
<dbReference type="InterPro" id="IPR001680">
    <property type="entry name" value="WD40_rpt"/>
</dbReference>
<evidence type="ECO:0000256" key="3">
    <source>
        <dbReference type="PROSITE-ProRule" id="PRU00221"/>
    </source>
</evidence>
<feature type="repeat" description="WD" evidence="3">
    <location>
        <begin position="260"/>
        <end position="293"/>
    </location>
</feature>
<dbReference type="SUPFAM" id="SSF50978">
    <property type="entry name" value="WD40 repeat-like"/>
    <property type="match status" value="1"/>
</dbReference>
<evidence type="ECO:0000256" key="2">
    <source>
        <dbReference type="ARBA" id="ARBA00022737"/>
    </source>
</evidence>
<organism evidence="4 5">
    <name type="scientific">Membranihabitans marinus</name>
    <dbReference type="NCBI Taxonomy" id="1227546"/>
    <lineage>
        <taxon>Bacteria</taxon>
        <taxon>Pseudomonadati</taxon>
        <taxon>Bacteroidota</taxon>
        <taxon>Saprospiria</taxon>
        <taxon>Saprospirales</taxon>
        <taxon>Saprospiraceae</taxon>
        <taxon>Membranihabitans</taxon>
    </lineage>
</organism>
<evidence type="ECO:0000256" key="1">
    <source>
        <dbReference type="ARBA" id="ARBA00022574"/>
    </source>
</evidence>
<dbReference type="Pfam" id="PF00400">
    <property type="entry name" value="WD40"/>
    <property type="match status" value="3"/>
</dbReference>
<accession>A0A953L5W8</accession>
<feature type="repeat" description="WD" evidence="3">
    <location>
        <begin position="214"/>
        <end position="253"/>
    </location>
</feature>
<dbReference type="PROSITE" id="PS50294">
    <property type="entry name" value="WD_REPEATS_REGION"/>
    <property type="match status" value="1"/>
</dbReference>